<keyword evidence="2" id="KW-1185">Reference proteome</keyword>
<evidence type="ECO:0000313" key="2">
    <source>
        <dbReference type="Proteomes" id="UP000218151"/>
    </source>
</evidence>
<organism evidence="1 2">
    <name type="scientific">Sphingomonas lenta</name>
    <dbReference type="NCBI Taxonomy" id="1141887"/>
    <lineage>
        <taxon>Bacteria</taxon>
        <taxon>Pseudomonadati</taxon>
        <taxon>Pseudomonadota</taxon>
        <taxon>Alphaproteobacteria</taxon>
        <taxon>Sphingomonadales</taxon>
        <taxon>Sphingomonadaceae</taxon>
        <taxon>Sphingomonas</taxon>
    </lineage>
</organism>
<dbReference type="OrthoDB" id="7340718at2"/>
<accession>A0A2A2SFQ9</accession>
<dbReference type="AlphaFoldDB" id="A0A2A2SFQ9"/>
<evidence type="ECO:0000313" key="1">
    <source>
        <dbReference type="EMBL" id="PAX08089.1"/>
    </source>
</evidence>
<protein>
    <submittedName>
        <fullName evidence="1">Uncharacterized protein</fullName>
    </submittedName>
</protein>
<name>A0A2A2SFQ9_9SPHN</name>
<comment type="caution">
    <text evidence="1">The sequence shown here is derived from an EMBL/GenBank/DDBJ whole genome shotgun (WGS) entry which is preliminary data.</text>
</comment>
<gene>
    <name evidence="1" type="ORF">CKY28_10900</name>
</gene>
<proteinExistence type="predicted"/>
<reference evidence="2" key="1">
    <citation type="submission" date="2017-09" db="EMBL/GenBank/DDBJ databases">
        <authorList>
            <person name="Feng G."/>
            <person name="Zhu H."/>
        </authorList>
    </citation>
    <scope>NUCLEOTIDE SEQUENCE [LARGE SCALE GENOMIC DNA]</scope>
    <source>
        <strain evidence="2">1PNM-20</strain>
    </source>
</reference>
<dbReference type="Proteomes" id="UP000218151">
    <property type="component" value="Unassembled WGS sequence"/>
</dbReference>
<sequence length="296" mass="32638">MTDHLLAFTERSLRRPVPDFVRAVAGELAGEGVRAVLFYGSNLRTGSADGVLDFYVLTEGERERGIWPRVGYREFVHDGATLRAKIATMTLATFARAAAGRMLDTTVWARFVQPSALVWSADAQAAEEVVAAVSAAAATAARFAAALGPKRGSAEDYWRALFRATYAAEFRVEKRGRGDEIVAHDRERYAELLPLAWEAAGVAFGAQAGVLAPSLPVSERARVRSRWGRSRRAGKPLNLLRLVRAASTFEGAARYGAWKIERHTGVRVALTPWRERHPVLAAPGVLWRVWRERRSS</sequence>
<dbReference type="EMBL" id="NSLI01000003">
    <property type="protein sequence ID" value="PAX08089.1"/>
    <property type="molecule type" value="Genomic_DNA"/>
</dbReference>
<dbReference type="RefSeq" id="WP_095998331.1">
    <property type="nucleotide sequence ID" value="NZ_NSLI01000003.1"/>
</dbReference>